<keyword evidence="2" id="KW-0472">Membrane</keyword>
<feature type="transmembrane region" description="Helical" evidence="2">
    <location>
        <begin position="34"/>
        <end position="53"/>
    </location>
</feature>
<keyword evidence="4" id="KW-1185">Reference proteome</keyword>
<dbReference type="RefSeq" id="WP_184022451.1">
    <property type="nucleotide sequence ID" value="NZ_JACHFD010000049.1"/>
</dbReference>
<reference evidence="3 4" key="1">
    <citation type="submission" date="2020-08" db="EMBL/GenBank/DDBJ databases">
        <title>Genomic Encyclopedia of Type Strains, Phase IV (KMG-IV): sequencing the most valuable type-strain genomes for metagenomic binning, comparative biology and taxonomic classification.</title>
        <authorList>
            <person name="Goeker M."/>
        </authorList>
    </citation>
    <scope>NUCLEOTIDE SEQUENCE [LARGE SCALE GENOMIC DNA]</scope>
    <source>
        <strain evidence="3 4">YC6886</strain>
    </source>
</reference>
<gene>
    <name evidence="3" type="ORF">HNR46_004209</name>
</gene>
<feature type="transmembrane region" description="Helical" evidence="2">
    <location>
        <begin position="65"/>
        <end position="84"/>
    </location>
</feature>
<protein>
    <submittedName>
        <fullName evidence="3">Uncharacterized protein</fullName>
    </submittedName>
</protein>
<sequence length="180" mass="19226">MRTLICIGILLAVAAAFFAVHDMLSATITSMFRLGVGSMLIALSLAAIILRWVESRDFGLFRSTASSAAVVFLFFGTWISLWFVSEQLLIDHYLRVRGGGDTGYNYFYPGASGMGYAEGLSQPDKILGRVLRVGGVGALLLSIPFGAILTAYKRQSEQGVAPQPAARSESDLAGSLPPST</sequence>
<accession>A0A840VJH5</accession>
<keyword evidence="2" id="KW-1133">Transmembrane helix</keyword>
<dbReference type="Proteomes" id="UP000557717">
    <property type="component" value="Unassembled WGS sequence"/>
</dbReference>
<comment type="caution">
    <text evidence="3">The sequence shown here is derived from an EMBL/GenBank/DDBJ whole genome shotgun (WGS) entry which is preliminary data.</text>
</comment>
<organism evidence="3 4">
    <name type="scientific">Haloferula luteola</name>
    <dbReference type="NCBI Taxonomy" id="595692"/>
    <lineage>
        <taxon>Bacteria</taxon>
        <taxon>Pseudomonadati</taxon>
        <taxon>Verrucomicrobiota</taxon>
        <taxon>Verrucomicrobiia</taxon>
        <taxon>Verrucomicrobiales</taxon>
        <taxon>Verrucomicrobiaceae</taxon>
        <taxon>Haloferula</taxon>
    </lineage>
</organism>
<proteinExistence type="predicted"/>
<evidence type="ECO:0000313" key="3">
    <source>
        <dbReference type="EMBL" id="MBB5353939.1"/>
    </source>
</evidence>
<keyword evidence="2" id="KW-0812">Transmembrane</keyword>
<dbReference type="EMBL" id="JACHFD010000049">
    <property type="protein sequence ID" value="MBB5353939.1"/>
    <property type="molecule type" value="Genomic_DNA"/>
</dbReference>
<dbReference type="AlphaFoldDB" id="A0A840VJH5"/>
<feature type="transmembrane region" description="Helical" evidence="2">
    <location>
        <begin position="130"/>
        <end position="152"/>
    </location>
</feature>
<evidence type="ECO:0000256" key="2">
    <source>
        <dbReference type="SAM" id="Phobius"/>
    </source>
</evidence>
<evidence type="ECO:0000256" key="1">
    <source>
        <dbReference type="SAM" id="MobiDB-lite"/>
    </source>
</evidence>
<evidence type="ECO:0000313" key="4">
    <source>
        <dbReference type="Proteomes" id="UP000557717"/>
    </source>
</evidence>
<name>A0A840VJH5_9BACT</name>
<feature type="region of interest" description="Disordered" evidence="1">
    <location>
        <begin position="158"/>
        <end position="180"/>
    </location>
</feature>